<name>A0ACA9NVV3_9GLOM</name>
<proteinExistence type="predicted"/>
<protein>
    <submittedName>
        <fullName evidence="1">1643_t:CDS:1</fullName>
    </submittedName>
</protein>
<comment type="caution">
    <text evidence="1">The sequence shown here is derived from an EMBL/GenBank/DDBJ whole genome shotgun (WGS) entry which is preliminary data.</text>
</comment>
<accession>A0ACA9NVV3</accession>
<gene>
    <name evidence="1" type="ORF">SCALOS_LOCUS9635</name>
</gene>
<feature type="non-terminal residue" evidence="1">
    <location>
        <position position="177"/>
    </location>
</feature>
<sequence>DASHRTIAKGDFRHGIVAGVVTKNMQFRVVSSNTVSEEGIEQGEYTGRQEKIYIYIKRTKYQDKKKKRIIPKRKNKENINYESNISNSETFYTCKVKSGKECKVSRIDLTNKFQAYQTDILKKAKTEDFYLDNYLIYIEDCWSSLHRNSTGYLVPGPKTRVLVVNNQNYCIYITNLI</sequence>
<dbReference type="EMBL" id="CAJVPM010030984">
    <property type="protein sequence ID" value="CAG8678397.1"/>
    <property type="molecule type" value="Genomic_DNA"/>
</dbReference>
<feature type="non-terminal residue" evidence="1">
    <location>
        <position position="1"/>
    </location>
</feature>
<evidence type="ECO:0000313" key="2">
    <source>
        <dbReference type="Proteomes" id="UP000789860"/>
    </source>
</evidence>
<keyword evidence="2" id="KW-1185">Reference proteome</keyword>
<dbReference type="Proteomes" id="UP000789860">
    <property type="component" value="Unassembled WGS sequence"/>
</dbReference>
<reference evidence="1" key="1">
    <citation type="submission" date="2021-06" db="EMBL/GenBank/DDBJ databases">
        <authorList>
            <person name="Kallberg Y."/>
            <person name="Tangrot J."/>
            <person name="Rosling A."/>
        </authorList>
    </citation>
    <scope>NUCLEOTIDE SEQUENCE</scope>
    <source>
        <strain evidence="1">AU212A</strain>
    </source>
</reference>
<evidence type="ECO:0000313" key="1">
    <source>
        <dbReference type="EMBL" id="CAG8678397.1"/>
    </source>
</evidence>
<organism evidence="1 2">
    <name type="scientific">Scutellospora calospora</name>
    <dbReference type="NCBI Taxonomy" id="85575"/>
    <lineage>
        <taxon>Eukaryota</taxon>
        <taxon>Fungi</taxon>
        <taxon>Fungi incertae sedis</taxon>
        <taxon>Mucoromycota</taxon>
        <taxon>Glomeromycotina</taxon>
        <taxon>Glomeromycetes</taxon>
        <taxon>Diversisporales</taxon>
        <taxon>Gigasporaceae</taxon>
        <taxon>Scutellospora</taxon>
    </lineage>
</organism>